<evidence type="ECO:0000313" key="3">
    <source>
        <dbReference type="Proteomes" id="UP001056937"/>
    </source>
</evidence>
<dbReference type="SUPFAM" id="SSF56935">
    <property type="entry name" value="Porins"/>
    <property type="match status" value="1"/>
</dbReference>
<accession>A0ABY4X7A5</accession>
<proteinExistence type="predicted"/>
<dbReference type="Proteomes" id="UP001056937">
    <property type="component" value="Chromosome 1"/>
</dbReference>
<dbReference type="EMBL" id="CP084930">
    <property type="protein sequence ID" value="USI72809.1"/>
    <property type="molecule type" value="Genomic_DNA"/>
</dbReference>
<evidence type="ECO:0000313" key="2">
    <source>
        <dbReference type="EMBL" id="USI72809.1"/>
    </source>
</evidence>
<evidence type="ECO:0008006" key="4">
    <source>
        <dbReference type="Google" id="ProtNLM"/>
    </source>
</evidence>
<dbReference type="PROSITE" id="PS51257">
    <property type="entry name" value="PROKAR_LIPOPROTEIN"/>
    <property type="match status" value="1"/>
</dbReference>
<keyword evidence="3" id="KW-1185">Reference proteome</keyword>
<gene>
    <name evidence="2" type="ORF">LHA26_16305</name>
</gene>
<reference evidence="2" key="1">
    <citation type="journal article" date="2022" name="Toxins">
        <title>Genomic Analysis of Sphingopyxis sp. USTB-05 for Biodegrading Cyanobacterial Hepatotoxins.</title>
        <authorList>
            <person name="Liu C."/>
            <person name="Xu Q."/>
            <person name="Zhao Z."/>
            <person name="Zhang H."/>
            <person name="Liu X."/>
            <person name="Yin C."/>
            <person name="Liu Y."/>
            <person name="Yan H."/>
        </authorList>
    </citation>
    <scope>NUCLEOTIDE SEQUENCE</scope>
    <source>
        <strain evidence="2">NBD5</strain>
    </source>
</reference>
<feature type="chain" id="PRO_5047272629" description="Cellulose biosynthesis protein BcsS" evidence="1">
    <location>
        <begin position="24"/>
        <end position="248"/>
    </location>
</feature>
<feature type="signal peptide" evidence="1">
    <location>
        <begin position="1"/>
        <end position="23"/>
    </location>
</feature>
<organism evidence="2 3">
    <name type="scientific">Sphingomonas morindae</name>
    <dbReference type="NCBI Taxonomy" id="1541170"/>
    <lineage>
        <taxon>Bacteria</taxon>
        <taxon>Pseudomonadati</taxon>
        <taxon>Pseudomonadota</taxon>
        <taxon>Alphaproteobacteria</taxon>
        <taxon>Sphingomonadales</taxon>
        <taxon>Sphingomonadaceae</taxon>
        <taxon>Sphingomonas</taxon>
    </lineage>
</organism>
<keyword evidence="1" id="KW-0732">Signal</keyword>
<name>A0ABY4X7A5_9SPHN</name>
<dbReference type="RefSeq" id="WP_252166618.1">
    <property type="nucleotide sequence ID" value="NZ_CP084930.1"/>
</dbReference>
<protein>
    <recommendedName>
        <fullName evidence="4">Cellulose biosynthesis protein BcsS</fullName>
    </recommendedName>
</protein>
<sequence length="248" mass="26247">MPIRLKRLGAVALAVSACVPARAGPPYVTDDPEPTDRGKWESYAFVSGTIVRGGEQGGSGFDINYGGAKDLQLSAVVSLAYARQTGAGTHVGVADTELGAKYRLVHQRAGSWLPDISLFPKIELPTAGRRFGSGRAGFSIPIWAQKDIGAWSLFGGGGWTRNPGLGNRDYGFGGLAVTRAVTPSLSLGTEIYHQTADTFDARSSTGLDLGASWQFAPKWSLIGSGGPLIEHRAATGRYAFYAALEFHD</sequence>
<evidence type="ECO:0000256" key="1">
    <source>
        <dbReference type="SAM" id="SignalP"/>
    </source>
</evidence>